<evidence type="ECO:0000313" key="6">
    <source>
        <dbReference type="EMBL" id="QHT67420.1"/>
    </source>
</evidence>
<evidence type="ECO:0000313" key="17">
    <source>
        <dbReference type="EMBL" id="QHT71771.1"/>
    </source>
</evidence>
<dbReference type="EMBL" id="CP048222">
    <property type="protein sequence ID" value="QHT65252.1"/>
    <property type="molecule type" value="Genomic_DNA"/>
</dbReference>
<dbReference type="Proteomes" id="UP000480178">
    <property type="component" value="Chromosome"/>
</dbReference>
<dbReference type="GO" id="GO:0003677">
    <property type="term" value="F:DNA binding"/>
    <property type="evidence" value="ECO:0007669"/>
    <property type="project" value="InterPro"/>
</dbReference>
<dbReference type="EMBL" id="CP048222">
    <property type="protein sequence ID" value="QHT70934.1"/>
    <property type="molecule type" value="Genomic_DNA"/>
</dbReference>
<dbReference type="KEGG" id="rhoz:GXP67_19470"/>
<sequence>MELKKILNKVADFRVQGRCLHLLADILGLVLCGVIADCDDFDEIADYGKDNTAFLQQELGLSFVNGIPSADTLNRVIRHLDSHSLEQCFKACVAGFSLAGKQVCIDGKELRGTIPAGKKHALVRMVNVWVEEHSLSFGQVAVEAKSNEITTIPALLDTLDCKGSIITIDAIACQQAIVEKIRDKQAHYVIALKANQGVLYEQVAHFMQINKSALAFNQQLDKAHGRGEERRVYIAQCIDLVEEKEKWQDLHTLVMVERKRIIAGKKQEQTLFYISSLTDTDPALYSRYIRGHWAIENGLHWQLDVTFREDEAKVRKDKGPINLHLIRKWSLHLLKKEPSCVSVKRKRKKANRDTNFLLAILKT</sequence>
<feature type="domain" description="H repeat-associated protein N-terminal" evidence="2">
    <location>
        <begin position="6"/>
        <end position="90"/>
    </location>
</feature>
<dbReference type="KEGG" id="rhoz:GXP67_22160"/>
<evidence type="ECO:0000313" key="11">
    <source>
        <dbReference type="EMBL" id="QHT70227.1"/>
    </source>
</evidence>
<dbReference type="InterPro" id="IPR047647">
    <property type="entry name" value="ISAs1_transpos"/>
</dbReference>
<evidence type="ECO:0000313" key="13">
    <source>
        <dbReference type="EMBL" id="QHT70598.1"/>
    </source>
</evidence>
<evidence type="ECO:0000259" key="1">
    <source>
        <dbReference type="Pfam" id="PF01609"/>
    </source>
</evidence>
<dbReference type="EMBL" id="CP048222">
    <property type="protein sequence ID" value="QHT70728.1"/>
    <property type="molecule type" value="Genomic_DNA"/>
</dbReference>
<reference evidence="15 18" key="1">
    <citation type="submission" date="2020-01" db="EMBL/GenBank/DDBJ databases">
        <authorList>
            <person name="Kim M.K."/>
        </authorList>
    </citation>
    <scope>NUCLEOTIDE SEQUENCE [LARGE SCALE GENOMIC DNA]</scope>
    <source>
        <strain evidence="15 18">172606-1</strain>
    </source>
</reference>
<dbReference type="KEGG" id="rhoz:GXP67_30065"/>
<dbReference type="EMBL" id="CP048222">
    <property type="protein sequence ID" value="QHT65522.1"/>
    <property type="molecule type" value="Genomic_DNA"/>
</dbReference>
<dbReference type="PANTHER" id="PTHR30298">
    <property type="entry name" value="H REPEAT-ASSOCIATED PREDICTED TRANSPOSASE"/>
    <property type="match status" value="1"/>
</dbReference>
<dbReference type="EMBL" id="CP048222">
    <property type="protein sequence ID" value="QHT71771.1"/>
    <property type="molecule type" value="Genomic_DNA"/>
</dbReference>
<dbReference type="EMBL" id="CP048222">
    <property type="protein sequence ID" value="QHT68803.1"/>
    <property type="molecule type" value="Genomic_DNA"/>
</dbReference>
<evidence type="ECO:0000313" key="12">
    <source>
        <dbReference type="EMBL" id="QHT70311.1"/>
    </source>
</evidence>
<dbReference type="EMBL" id="CP048222">
    <property type="protein sequence ID" value="QHT67568.1"/>
    <property type="molecule type" value="Genomic_DNA"/>
</dbReference>
<dbReference type="KEGG" id="rhoz:GXP67_00475"/>
<evidence type="ECO:0000313" key="7">
    <source>
        <dbReference type="EMBL" id="QHT67568.1"/>
    </source>
</evidence>
<dbReference type="InterPro" id="IPR002559">
    <property type="entry name" value="Transposase_11"/>
</dbReference>
<dbReference type="InterPro" id="IPR051698">
    <property type="entry name" value="Transposase_11-like"/>
</dbReference>
<evidence type="ECO:0000313" key="16">
    <source>
        <dbReference type="EMBL" id="QHT70934.1"/>
    </source>
</evidence>
<dbReference type="EMBL" id="CP048222">
    <property type="protein sequence ID" value="QHT67420.1"/>
    <property type="molecule type" value="Genomic_DNA"/>
</dbReference>
<dbReference type="GO" id="GO:0006313">
    <property type="term" value="P:DNA transposition"/>
    <property type="evidence" value="ECO:0007669"/>
    <property type="project" value="InterPro"/>
</dbReference>
<evidence type="ECO:0000313" key="14">
    <source>
        <dbReference type="EMBL" id="QHT70722.1"/>
    </source>
</evidence>
<dbReference type="EMBL" id="CP048222">
    <property type="protein sequence ID" value="QHT70598.1"/>
    <property type="molecule type" value="Genomic_DNA"/>
</dbReference>
<dbReference type="KEGG" id="rhoz:GXP67_02905"/>
<evidence type="ECO:0000259" key="2">
    <source>
        <dbReference type="Pfam" id="PF13808"/>
    </source>
</evidence>
<protein>
    <submittedName>
        <fullName evidence="15">ISAs1 family transposase</fullName>
    </submittedName>
</protein>
<dbReference type="InterPro" id="IPR032806">
    <property type="entry name" value="YbfD_N"/>
</dbReference>
<dbReference type="KEGG" id="rhoz:GXP67_28495"/>
<feature type="domain" description="Transposase IS4-like" evidence="1">
    <location>
        <begin position="103"/>
        <end position="316"/>
    </location>
</feature>
<organism evidence="15 18">
    <name type="scientific">Rhodocytophaga rosea</name>
    <dbReference type="NCBI Taxonomy" id="2704465"/>
    <lineage>
        <taxon>Bacteria</taxon>
        <taxon>Pseudomonadati</taxon>
        <taxon>Bacteroidota</taxon>
        <taxon>Cytophagia</taxon>
        <taxon>Cytophagales</taxon>
        <taxon>Rhodocytophagaceae</taxon>
        <taxon>Rhodocytophaga</taxon>
    </lineage>
</organism>
<keyword evidence="18" id="KW-1185">Reference proteome</keyword>
<dbReference type="EMBL" id="CP048222">
    <property type="protein sequence ID" value="QHT69152.1"/>
    <property type="molecule type" value="Genomic_DNA"/>
</dbReference>
<dbReference type="KEGG" id="rhoz:GXP67_20185"/>
<proteinExistence type="predicted"/>
<evidence type="ECO:0000313" key="3">
    <source>
        <dbReference type="EMBL" id="QHT65252.1"/>
    </source>
</evidence>
<dbReference type="KEGG" id="rhoz:GXP67_30770"/>
<evidence type="ECO:0000313" key="8">
    <source>
        <dbReference type="EMBL" id="QHT68668.1"/>
    </source>
</evidence>
<dbReference type="EMBL" id="CP048222">
    <property type="protein sequence ID" value="QHT70722.1"/>
    <property type="molecule type" value="Genomic_DNA"/>
</dbReference>
<evidence type="ECO:0000313" key="18">
    <source>
        <dbReference type="Proteomes" id="UP000480178"/>
    </source>
</evidence>
<dbReference type="EMBL" id="CP048222">
    <property type="protein sequence ID" value="QHT70227.1"/>
    <property type="molecule type" value="Genomic_DNA"/>
</dbReference>
<dbReference type="Pfam" id="PF13808">
    <property type="entry name" value="DDE_Tnp_1_assoc"/>
    <property type="match status" value="1"/>
</dbReference>
<dbReference type="KEGG" id="rhoz:GXP67_01980"/>
<dbReference type="RefSeq" id="WP_162441340.1">
    <property type="nucleotide sequence ID" value="NZ_CP048222.1"/>
</dbReference>
<accession>A0A6C0GRM8</accession>
<dbReference type="KEGG" id="rhoz:GXP67_28055"/>
<dbReference type="EMBL" id="CP048222">
    <property type="protein sequence ID" value="QHT68668.1"/>
    <property type="molecule type" value="Genomic_DNA"/>
</dbReference>
<evidence type="ECO:0000313" key="15">
    <source>
        <dbReference type="EMBL" id="QHT70728.1"/>
    </source>
</evidence>
<evidence type="ECO:0000313" key="5">
    <source>
        <dbReference type="EMBL" id="QHT65687.1"/>
    </source>
</evidence>
<dbReference type="EMBL" id="CP048222">
    <property type="protein sequence ID" value="QHT65687.1"/>
    <property type="molecule type" value="Genomic_DNA"/>
</dbReference>
<dbReference type="KEGG" id="rhoz:GXP67_13485"/>
<dbReference type="Pfam" id="PF01609">
    <property type="entry name" value="DDE_Tnp_1"/>
    <property type="match status" value="1"/>
</dbReference>
<dbReference type="KEGG" id="rhoz:GXP67_12655"/>
<dbReference type="KEGG" id="rhoz:GXP67_36470"/>
<gene>
    <name evidence="3" type="ORF">GXP67_00475</name>
    <name evidence="4" type="ORF">GXP67_01980</name>
    <name evidence="5" type="ORF">GXP67_02905</name>
    <name evidence="6" type="ORF">GXP67_12655</name>
    <name evidence="7" type="ORF">GXP67_13485</name>
    <name evidence="8" type="ORF">GXP67_19470</name>
    <name evidence="9" type="ORF">GXP67_20185</name>
    <name evidence="10" type="ORF">GXP67_22160</name>
    <name evidence="11" type="ORF">GXP67_28055</name>
    <name evidence="12" type="ORF">GXP67_28495</name>
    <name evidence="13" type="ORF">GXP67_30065</name>
    <name evidence="14" type="ORF">GXP67_30770</name>
    <name evidence="15" type="ORF">GXP67_30810</name>
    <name evidence="16" type="ORF">GXP67_31945</name>
    <name evidence="17" type="ORF">GXP67_36470</name>
</gene>
<dbReference type="PANTHER" id="PTHR30298:SF0">
    <property type="entry name" value="PROTEIN YBFL-RELATED"/>
    <property type="match status" value="1"/>
</dbReference>
<evidence type="ECO:0000313" key="10">
    <source>
        <dbReference type="EMBL" id="QHT69152.1"/>
    </source>
</evidence>
<dbReference type="AlphaFoldDB" id="A0A6C0GRM8"/>
<name>A0A6C0GRM8_9BACT</name>
<dbReference type="EMBL" id="CP048222">
    <property type="protein sequence ID" value="QHT70311.1"/>
    <property type="molecule type" value="Genomic_DNA"/>
</dbReference>
<dbReference type="KEGG" id="rhoz:GXP67_30810"/>
<dbReference type="KEGG" id="rhoz:GXP67_31945"/>
<dbReference type="NCBIfam" id="NF033564">
    <property type="entry name" value="transpos_ISAs1"/>
    <property type="match status" value="1"/>
</dbReference>
<evidence type="ECO:0000313" key="4">
    <source>
        <dbReference type="EMBL" id="QHT65522.1"/>
    </source>
</evidence>
<dbReference type="GO" id="GO:0004803">
    <property type="term" value="F:transposase activity"/>
    <property type="evidence" value="ECO:0007669"/>
    <property type="project" value="InterPro"/>
</dbReference>
<evidence type="ECO:0000313" key="9">
    <source>
        <dbReference type="EMBL" id="QHT68803.1"/>
    </source>
</evidence>